<keyword evidence="4 8" id="KW-0547">Nucleotide-binding</keyword>
<feature type="binding site" evidence="8">
    <location>
        <position position="78"/>
    </location>
    <ligand>
        <name>GTP</name>
        <dbReference type="ChEBI" id="CHEBI:37565"/>
    </ligand>
</feature>
<dbReference type="eggNOG" id="COG0746">
    <property type="taxonomic scope" value="Bacteria"/>
</dbReference>
<evidence type="ECO:0000313" key="10">
    <source>
        <dbReference type="EMBL" id="ACT18678.1"/>
    </source>
</evidence>
<keyword evidence="1 8" id="KW-0963">Cytoplasm</keyword>
<dbReference type="GO" id="GO:0005737">
    <property type="term" value="C:cytoplasm"/>
    <property type="evidence" value="ECO:0007669"/>
    <property type="project" value="UniProtKB-SubCell"/>
</dbReference>
<keyword evidence="5 8" id="KW-0460">Magnesium</keyword>
<dbReference type="PANTHER" id="PTHR19136:SF81">
    <property type="entry name" value="MOLYBDENUM COFACTOR GUANYLYLTRANSFERASE"/>
    <property type="match status" value="1"/>
</dbReference>
<comment type="similarity">
    <text evidence="8">Belongs to the MobA family.</text>
</comment>
<dbReference type="InterPro" id="IPR013482">
    <property type="entry name" value="Molybde_CF_guanTrfase"/>
</dbReference>
<comment type="domain">
    <text evidence="8">The N-terminal domain determines nucleotide recognition and specific binding, while the C-terminal domain determines the specific binding to the target protein.</text>
</comment>
<organism evidence="10">
    <name type="scientific">Geobacter sp. (strain M21)</name>
    <dbReference type="NCBI Taxonomy" id="443144"/>
    <lineage>
        <taxon>Bacteria</taxon>
        <taxon>Pseudomonadati</taxon>
        <taxon>Thermodesulfobacteriota</taxon>
        <taxon>Desulfuromonadia</taxon>
        <taxon>Geobacterales</taxon>
        <taxon>Geobacteraceae</taxon>
        <taxon>Geobacter</taxon>
    </lineage>
</organism>
<dbReference type="HAMAP" id="MF_00316">
    <property type="entry name" value="MobA"/>
    <property type="match status" value="1"/>
</dbReference>
<proteinExistence type="inferred from homology"/>
<evidence type="ECO:0000259" key="9">
    <source>
        <dbReference type="Pfam" id="PF12804"/>
    </source>
</evidence>
<evidence type="ECO:0000256" key="1">
    <source>
        <dbReference type="ARBA" id="ARBA00022490"/>
    </source>
</evidence>
<comment type="subcellular location">
    <subcellularLocation>
        <location evidence="8">Cytoplasm</location>
    </subcellularLocation>
</comment>
<comment type="function">
    <text evidence="8">Transfers a GMP moiety from GTP to Mo-molybdopterin (Mo-MPT) cofactor (Moco or molybdenum cofactor) to form Mo-molybdopterin guanine dinucleotide (Mo-MGD) cofactor.</text>
</comment>
<keyword evidence="2 8" id="KW-0808">Transferase</keyword>
<comment type="caution">
    <text evidence="8">Lacks conserved residue(s) required for the propagation of feature annotation.</text>
</comment>
<protein>
    <recommendedName>
        <fullName evidence="8">Probable molybdenum cofactor guanylyltransferase</fullName>
        <shortName evidence="8">MoCo guanylyltransferase</shortName>
        <ecNumber evidence="8">2.7.7.77</ecNumber>
    </recommendedName>
    <alternativeName>
        <fullName evidence="8">GTP:molybdopterin guanylyltransferase</fullName>
    </alternativeName>
    <alternativeName>
        <fullName evidence="8">Mo-MPT guanylyltransferase</fullName>
    </alternativeName>
    <alternativeName>
        <fullName evidence="8">Molybdopterin guanylyltransferase</fullName>
    </alternativeName>
    <alternativeName>
        <fullName evidence="8">Molybdopterin-guanine dinucleotide synthase</fullName>
        <shortName evidence="8">MGD synthase</shortName>
    </alternativeName>
</protein>
<dbReference type="GO" id="GO:0006777">
    <property type="term" value="P:Mo-molybdopterin cofactor biosynthetic process"/>
    <property type="evidence" value="ECO:0007669"/>
    <property type="project" value="UniProtKB-KW"/>
</dbReference>
<evidence type="ECO:0000256" key="4">
    <source>
        <dbReference type="ARBA" id="ARBA00022741"/>
    </source>
</evidence>
<dbReference type="InterPro" id="IPR029044">
    <property type="entry name" value="Nucleotide-diphossugar_trans"/>
</dbReference>
<comment type="cofactor">
    <cofactor evidence="8">
        <name>Mg(2+)</name>
        <dbReference type="ChEBI" id="CHEBI:18420"/>
    </cofactor>
</comment>
<keyword evidence="3 8" id="KW-0479">Metal-binding</keyword>
<dbReference type="KEGG" id="gem:GM21_2642"/>
<feature type="domain" description="MobA-like NTP transferase" evidence="9">
    <location>
        <begin position="18"/>
        <end position="165"/>
    </location>
</feature>
<dbReference type="InterPro" id="IPR025877">
    <property type="entry name" value="MobA-like_NTP_Trfase"/>
</dbReference>
<feature type="binding site" evidence="8">
    <location>
        <position position="107"/>
    </location>
    <ligand>
        <name>Mg(2+)</name>
        <dbReference type="ChEBI" id="CHEBI:18420"/>
    </ligand>
</feature>
<keyword evidence="7 8" id="KW-0501">Molybdenum cofactor biosynthesis</keyword>
<dbReference type="CDD" id="cd02503">
    <property type="entry name" value="MobA"/>
    <property type="match status" value="1"/>
</dbReference>
<keyword evidence="6 8" id="KW-0342">GTP-binding</keyword>
<dbReference type="PANTHER" id="PTHR19136">
    <property type="entry name" value="MOLYBDENUM COFACTOR GUANYLYLTRANSFERASE"/>
    <property type="match status" value="1"/>
</dbReference>
<reference evidence="10" key="1">
    <citation type="submission" date="2009-07" db="EMBL/GenBank/DDBJ databases">
        <title>Complete sequence of Geobacter sp. M21.</title>
        <authorList>
            <consortium name="US DOE Joint Genome Institute"/>
            <person name="Lucas S."/>
            <person name="Copeland A."/>
            <person name="Lapidus A."/>
            <person name="Glavina del Rio T."/>
            <person name="Dalin E."/>
            <person name="Tice H."/>
            <person name="Bruce D."/>
            <person name="Goodwin L."/>
            <person name="Pitluck S."/>
            <person name="Saunders E."/>
            <person name="Brettin T."/>
            <person name="Detter J.C."/>
            <person name="Han C."/>
            <person name="Larimer F."/>
            <person name="Land M."/>
            <person name="Hauser L."/>
            <person name="Kyrpides N."/>
            <person name="Ovchinnikova G."/>
            <person name="Lovley D."/>
        </authorList>
    </citation>
    <scope>NUCLEOTIDE SEQUENCE [LARGE SCALE GENOMIC DNA]</scope>
    <source>
        <strain evidence="10">M21</strain>
    </source>
</reference>
<evidence type="ECO:0000256" key="6">
    <source>
        <dbReference type="ARBA" id="ARBA00023134"/>
    </source>
</evidence>
<dbReference type="GO" id="GO:0005525">
    <property type="term" value="F:GTP binding"/>
    <property type="evidence" value="ECO:0007669"/>
    <property type="project" value="UniProtKB-UniRule"/>
</dbReference>
<dbReference type="Pfam" id="PF12804">
    <property type="entry name" value="NTP_transf_3"/>
    <property type="match status" value="1"/>
</dbReference>
<gene>
    <name evidence="8" type="primary">mobA</name>
    <name evidence="10" type="ordered locus">GM21_2642</name>
</gene>
<dbReference type="EC" id="2.7.7.77" evidence="8"/>
<dbReference type="EMBL" id="CP001661">
    <property type="protein sequence ID" value="ACT18678.1"/>
    <property type="molecule type" value="Genomic_DNA"/>
</dbReference>
<dbReference type="SUPFAM" id="SSF53448">
    <property type="entry name" value="Nucleotide-diphospho-sugar transferases"/>
    <property type="match status" value="1"/>
</dbReference>
<dbReference type="AlphaFoldDB" id="C6E0Q4"/>
<dbReference type="Gene3D" id="3.90.550.10">
    <property type="entry name" value="Spore Coat Polysaccharide Biosynthesis Protein SpsA, Chain A"/>
    <property type="match status" value="1"/>
</dbReference>
<dbReference type="GO" id="GO:0046872">
    <property type="term" value="F:metal ion binding"/>
    <property type="evidence" value="ECO:0007669"/>
    <property type="project" value="UniProtKB-KW"/>
</dbReference>
<evidence type="ECO:0000256" key="2">
    <source>
        <dbReference type="ARBA" id="ARBA00022679"/>
    </source>
</evidence>
<feature type="binding site" evidence="8">
    <location>
        <begin position="21"/>
        <end position="23"/>
    </location>
    <ligand>
        <name>GTP</name>
        <dbReference type="ChEBI" id="CHEBI:37565"/>
    </ligand>
</feature>
<name>C6E0Q4_GEOSM</name>
<dbReference type="GO" id="GO:0061603">
    <property type="term" value="F:molybdenum cofactor guanylyltransferase activity"/>
    <property type="evidence" value="ECO:0007669"/>
    <property type="project" value="UniProtKB-EC"/>
</dbReference>
<feature type="binding site" evidence="8">
    <location>
        <position position="107"/>
    </location>
    <ligand>
        <name>GTP</name>
        <dbReference type="ChEBI" id="CHEBI:37565"/>
    </ligand>
</feature>
<evidence type="ECO:0000256" key="8">
    <source>
        <dbReference type="HAMAP-Rule" id="MF_00316"/>
    </source>
</evidence>
<evidence type="ECO:0000256" key="3">
    <source>
        <dbReference type="ARBA" id="ARBA00022723"/>
    </source>
</evidence>
<feature type="binding site" evidence="8">
    <location>
        <position position="33"/>
    </location>
    <ligand>
        <name>GTP</name>
        <dbReference type="ChEBI" id="CHEBI:37565"/>
    </ligand>
</feature>
<evidence type="ECO:0000256" key="5">
    <source>
        <dbReference type="ARBA" id="ARBA00022842"/>
    </source>
</evidence>
<dbReference type="STRING" id="443144.GM21_2642"/>
<dbReference type="HOGENOM" id="CLU_055597_2_1_7"/>
<sequence>MKKTRATNRHDGPGGITGVILAGGASSRMGSNKALLPYRGGRFIESIHRLLAELFDDVLLVTNTPEQYDFLPCRKQADFYPGVGTLAGLHAGLQQSHTPYIFAVACDMPYLNPELIVMLAGCRDRGDVVIPHGGKGAEPLHALYGKGCLKAMERSLDAGQRRIVSFFPEVRVWDVTPVEVAAIDPNFDSFKNINTPDDYFALREEERAVCRLHQVVSDEVEGGTGNTLGALSVAG</sequence>
<comment type="catalytic activity">
    <reaction evidence="8">
        <text>Mo-molybdopterin + GTP + H(+) = Mo-molybdopterin guanine dinucleotide + diphosphate</text>
        <dbReference type="Rhea" id="RHEA:34243"/>
        <dbReference type="ChEBI" id="CHEBI:15378"/>
        <dbReference type="ChEBI" id="CHEBI:33019"/>
        <dbReference type="ChEBI" id="CHEBI:37565"/>
        <dbReference type="ChEBI" id="CHEBI:71302"/>
        <dbReference type="ChEBI" id="CHEBI:71310"/>
        <dbReference type="EC" id="2.7.7.77"/>
    </reaction>
</comment>
<accession>C6E0Q4</accession>
<evidence type="ECO:0000256" key="7">
    <source>
        <dbReference type="ARBA" id="ARBA00023150"/>
    </source>
</evidence>